<gene>
    <name evidence="1" type="ORF">B7P43_G15305</name>
</gene>
<proteinExistence type="predicted"/>
<dbReference type="InParanoid" id="A0A2J7PTQ6"/>
<dbReference type="AlphaFoldDB" id="A0A2J7PTQ6"/>
<name>A0A2J7PTQ6_9NEOP</name>
<dbReference type="Proteomes" id="UP000235965">
    <property type="component" value="Unassembled WGS sequence"/>
</dbReference>
<sequence length="88" mass="9862">MELANSYVLKIGPSNGDTSSLIEGKQSGNIRVAYEAGATRVFECWSVLAYLQKCCVFFKFILTNAMILPRNRQEELTILCIQNSIILN</sequence>
<protein>
    <submittedName>
        <fullName evidence="1">Uncharacterized protein</fullName>
    </submittedName>
</protein>
<dbReference type="EMBL" id="NEVH01021226">
    <property type="protein sequence ID" value="PNF19715.1"/>
    <property type="molecule type" value="Genomic_DNA"/>
</dbReference>
<organism evidence="1 2">
    <name type="scientific">Cryptotermes secundus</name>
    <dbReference type="NCBI Taxonomy" id="105785"/>
    <lineage>
        <taxon>Eukaryota</taxon>
        <taxon>Metazoa</taxon>
        <taxon>Ecdysozoa</taxon>
        <taxon>Arthropoda</taxon>
        <taxon>Hexapoda</taxon>
        <taxon>Insecta</taxon>
        <taxon>Pterygota</taxon>
        <taxon>Neoptera</taxon>
        <taxon>Polyneoptera</taxon>
        <taxon>Dictyoptera</taxon>
        <taxon>Blattodea</taxon>
        <taxon>Blattoidea</taxon>
        <taxon>Termitoidae</taxon>
        <taxon>Kalotermitidae</taxon>
        <taxon>Cryptotermitinae</taxon>
        <taxon>Cryptotermes</taxon>
    </lineage>
</organism>
<reference evidence="1 2" key="1">
    <citation type="submission" date="2017-12" db="EMBL/GenBank/DDBJ databases">
        <title>Hemimetabolous genomes reveal molecular basis of termite eusociality.</title>
        <authorList>
            <person name="Harrison M.C."/>
            <person name="Jongepier E."/>
            <person name="Robertson H.M."/>
            <person name="Arning N."/>
            <person name="Bitard-Feildel T."/>
            <person name="Chao H."/>
            <person name="Childers C.P."/>
            <person name="Dinh H."/>
            <person name="Doddapaneni H."/>
            <person name="Dugan S."/>
            <person name="Gowin J."/>
            <person name="Greiner C."/>
            <person name="Han Y."/>
            <person name="Hu H."/>
            <person name="Hughes D.S.T."/>
            <person name="Huylmans A.-K."/>
            <person name="Kemena C."/>
            <person name="Kremer L.P.M."/>
            <person name="Lee S.L."/>
            <person name="Lopez-Ezquerra A."/>
            <person name="Mallet L."/>
            <person name="Monroy-Kuhn J.M."/>
            <person name="Moser A."/>
            <person name="Murali S.C."/>
            <person name="Muzny D.M."/>
            <person name="Otani S."/>
            <person name="Piulachs M.-D."/>
            <person name="Poelchau M."/>
            <person name="Qu J."/>
            <person name="Schaub F."/>
            <person name="Wada-Katsumata A."/>
            <person name="Worley K.C."/>
            <person name="Xie Q."/>
            <person name="Ylla G."/>
            <person name="Poulsen M."/>
            <person name="Gibbs R.A."/>
            <person name="Schal C."/>
            <person name="Richards S."/>
            <person name="Belles X."/>
            <person name="Korb J."/>
            <person name="Bornberg-Bauer E."/>
        </authorList>
    </citation>
    <scope>NUCLEOTIDE SEQUENCE [LARGE SCALE GENOMIC DNA]</scope>
    <source>
        <tissue evidence="1">Whole body</tissue>
    </source>
</reference>
<keyword evidence="2" id="KW-1185">Reference proteome</keyword>
<evidence type="ECO:0000313" key="1">
    <source>
        <dbReference type="EMBL" id="PNF19715.1"/>
    </source>
</evidence>
<evidence type="ECO:0000313" key="2">
    <source>
        <dbReference type="Proteomes" id="UP000235965"/>
    </source>
</evidence>
<comment type="caution">
    <text evidence="1">The sequence shown here is derived from an EMBL/GenBank/DDBJ whole genome shotgun (WGS) entry which is preliminary data.</text>
</comment>
<accession>A0A2J7PTQ6</accession>